<name>A0AAW0C316_9AGAR</name>
<evidence type="ECO:0000313" key="3">
    <source>
        <dbReference type="Proteomes" id="UP001362999"/>
    </source>
</evidence>
<sequence length="229" mass="26331">MFANFKDVITGERGRRRKEAVRRQQKMHEQHIAFEQYEDFMERRRARMSKPTFVPVNPQAWPSRFHHSCDFEFCGYPNKPQTRPGSYRCSSKGCLGNYEVTPEQAASNALYLEFEDRKMLHRERMREVGVADKSLLRSSGRSAMDSRRRLQSPSLSSVATAPTLVHFPSVCDRDPPPFKPNPLHPNATSTKRPLRPSLPLTCPPPDSTWCVSLPSPRIPSLITFISFRI</sequence>
<feature type="region of interest" description="Disordered" evidence="1">
    <location>
        <begin position="175"/>
        <end position="198"/>
    </location>
</feature>
<protein>
    <submittedName>
        <fullName evidence="2">Uncharacterized protein</fullName>
    </submittedName>
</protein>
<organism evidence="2 3">
    <name type="scientific">Favolaschia claudopus</name>
    <dbReference type="NCBI Taxonomy" id="2862362"/>
    <lineage>
        <taxon>Eukaryota</taxon>
        <taxon>Fungi</taxon>
        <taxon>Dikarya</taxon>
        <taxon>Basidiomycota</taxon>
        <taxon>Agaricomycotina</taxon>
        <taxon>Agaricomycetes</taxon>
        <taxon>Agaricomycetidae</taxon>
        <taxon>Agaricales</taxon>
        <taxon>Marasmiineae</taxon>
        <taxon>Mycenaceae</taxon>
        <taxon>Favolaschia</taxon>
    </lineage>
</organism>
<dbReference type="Proteomes" id="UP001362999">
    <property type="component" value="Unassembled WGS sequence"/>
</dbReference>
<proteinExistence type="predicted"/>
<evidence type="ECO:0000256" key="1">
    <source>
        <dbReference type="SAM" id="MobiDB-lite"/>
    </source>
</evidence>
<accession>A0AAW0C316</accession>
<dbReference type="AlphaFoldDB" id="A0AAW0C316"/>
<evidence type="ECO:0000313" key="2">
    <source>
        <dbReference type="EMBL" id="KAK7033303.1"/>
    </source>
</evidence>
<keyword evidence="3" id="KW-1185">Reference proteome</keyword>
<reference evidence="2 3" key="1">
    <citation type="journal article" date="2024" name="J Genomics">
        <title>Draft genome sequencing and assembly of Favolaschia claudopus CIRM-BRFM 2984 isolated from oak limbs.</title>
        <authorList>
            <person name="Navarro D."/>
            <person name="Drula E."/>
            <person name="Chaduli D."/>
            <person name="Cazenave R."/>
            <person name="Ahrendt S."/>
            <person name="Wang J."/>
            <person name="Lipzen A."/>
            <person name="Daum C."/>
            <person name="Barry K."/>
            <person name="Grigoriev I.V."/>
            <person name="Favel A."/>
            <person name="Rosso M.N."/>
            <person name="Martin F."/>
        </authorList>
    </citation>
    <scope>NUCLEOTIDE SEQUENCE [LARGE SCALE GENOMIC DNA]</scope>
    <source>
        <strain evidence="2 3">CIRM-BRFM 2984</strain>
    </source>
</reference>
<comment type="caution">
    <text evidence="2">The sequence shown here is derived from an EMBL/GenBank/DDBJ whole genome shotgun (WGS) entry which is preliminary data.</text>
</comment>
<dbReference type="EMBL" id="JAWWNJ010000023">
    <property type="protein sequence ID" value="KAK7033303.1"/>
    <property type="molecule type" value="Genomic_DNA"/>
</dbReference>
<gene>
    <name evidence="2" type="ORF">R3P38DRAFT_2921936</name>
</gene>
<feature type="region of interest" description="Disordered" evidence="1">
    <location>
        <begin position="138"/>
        <end position="157"/>
    </location>
</feature>